<dbReference type="RefSeq" id="WP_218779894.1">
    <property type="nucleotide sequence ID" value="NZ_MTSE01000056.1"/>
</dbReference>
<proteinExistence type="predicted"/>
<organism evidence="1 2">
    <name type="scientific">Hymenobacter crusticola</name>
    <dbReference type="NCBI Taxonomy" id="1770526"/>
    <lineage>
        <taxon>Bacteria</taxon>
        <taxon>Pseudomonadati</taxon>
        <taxon>Bacteroidota</taxon>
        <taxon>Cytophagia</taxon>
        <taxon>Cytophagales</taxon>
        <taxon>Hymenobacteraceae</taxon>
        <taxon>Hymenobacter</taxon>
    </lineage>
</organism>
<sequence length="61" mass="6952">RRLQRVLWWGVERAYLVHNPLAGFRCPPVSNSAVQWERKADGAKLTQVVQTLERACSTSKS</sequence>
<dbReference type="AlphaFoldDB" id="A0A2C9ZTR8"/>
<dbReference type="Proteomes" id="UP000194873">
    <property type="component" value="Unassembled WGS sequence"/>
</dbReference>
<comment type="caution">
    <text evidence="1">The sequence shown here is derived from an EMBL/GenBank/DDBJ whole genome shotgun (WGS) entry which is preliminary data.</text>
</comment>
<evidence type="ECO:0000313" key="1">
    <source>
        <dbReference type="EMBL" id="OUJ68029.1"/>
    </source>
</evidence>
<feature type="non-terminal residue" evidence="1">
    <location>
        <position position="1"/>
    </location>
</feature>
<evidence type="ECO:0000313" key="2">
    <source>
        <dbReference type="Proteomes" id="UP000194873"/>
    </source>
</evidence>
<name>A0A2C9ZTR8_9BACT</name>
<protein>
    <submittedName>
        <fullName evidence="1">Uncharacterized protein</fullName>
    </submittedName>
</protein>
<accession>A0A2C9ZTR8</accession>
<gene>
    <name evidence="1" type="ORF">BXP70_28175</name>
</gene>
<dbReference type="EMBL" id="MTSE01000056">
    <property type="protein sequence ID" value="OUJ68029.1"/>
    <property type="molecule type" value="Genomic_DNA"/>
</dbReference>
<keyword evidence="2" id="KW-1185">Reference proteome</keyword>
<reference evidence="1 2" key="1">
    <citation type="submission" date="2017-01" db="EMBL/GenBank/DDBJ databases">
        <title>A new Hymenobacter.</title>
        <authorList>
            <person name="Liang Y."/>
            <person name="Feng F."/>
        </authorList>
    </citation>
    <scope>NUCLEOTIDE SEQUENCE [LARGE SCALE GENOMIC DNA]</scope>
    <source>
        <strain evidence="1">MIMBbqt21</strain>
    </source>
</reference>